<evidence type="ECO:0000313" key="2">
    <source>
        <dbReference type="EMBL" id="MDQ0285065.1"/>
    </source>
</evidence>
<feature type="domain" description="Putative restriction endonuclease" evidence="1">
    <location>
        <begin position="30"/>
        <end position="193"/>
    </location>
</feature>
<dbReference type="RefSeq" id="WP_307398949.1">
    <property type="nucleotide sequence ID" value="NZ_JAUSUX010000001.1"/>
</dbReference>
<dbReference type="InterPro" id="IPR012296">
    <property type="entry name" value="Nuclease_put_TT1808"/>
</dbReference>
<dbReference type="GO" id="GO:0004519">
    <property type="term" value="F:endonuclease activity"/>
    <property type="evidence" value="ECO:0007669"/>
    <property type="project" value="UniProtKB-KW"/>
</dbReference>
<organism evidence="2 3">
    <name type="scientific">Desulfofundulus luciae</name>
    <dbReference type="NCBI Taxonomy" id="74702"/>
    <lineage>
        <taxon>Bacteria</taxon>
        <taxon>Bacillati</taxon>
        <taxon>Bacillota</taxon>
        <taxon>Clostridia</taxon>
        <taxon>Eubacteriales</taxon>
        <taxon>Peptococcaceae</taxon>
        <taxon>Desulfofundulus</taxon>
    </lineage>
</organism>
<evidence type="ECO:0000313" key="3">
    <source>
        <dbReference type="Proteomes" id="UP001225644"/>
    </source>
</evidence>
<evidence type="ECO:0000259" key="1">
    <source>
        <dbReference type="Pfam" id="PF05685"/>
    </source>
</evidence>
<dbReference type="SUPFAM" id="SSF52980">
    <property type="entry name" value="Restriction endonuclease-like"/>
    <property type="match status" value="1"/>
</dbReference>
<dbReference type="InterPro" id="IPR011335">
    <property type="entry name" value="Restrct_endonuc-II-like"/>
</dbReference>
<dbReference type="Gene3D" id="3.90.1570.10">
    <property type="entry name" value="tt1808, chain A"/>
    <property type="match status" value="1"/>
</dbReference>
<dbReference type="EMBL" id="JAUSUX010000001">
    <property type="protein sequence ID" value="MDQ0285065.1"/>
    <property type="molecule type" value="Genomic_DNA"/>
</dbReference>
<keyword evidence="3" id="KW-1185">Reference proteome</keyword>
<comment type="caution">
    <text evidence="2">The sequence shown here is derived from an EMBL/GenBank/DDBJ whole genome shotgun (WGS) entry which is preliminary data.</text>
</comment>
<proteinExistence type="predicted"/>
<dbReference type="InterPro" id="IPR008538">
    <property type="entry name" value="Uma2"/>
</dbReference>
<gene>
    <name evidence="2" type="ORF">J2Z49_000155</name>
</gene>
<keyword evidence="2" id="KW-0378">Hydrolase</keyword>
<dbReference type="Proteomes" id="UP001225644">
    <property type="component" value="Unassembled WGS sequence"/>
</dbReference>
<dbReference type="CDD" id="cd06260">
    <property type="entry name" value="DUF820-like"/>
    <property type="match status" value="1"/>
</dbReference>
<keyword evidence="2" id="KW-0540">Nuclease</keyword>
<name>A0ABU0AX55_9FIRM</name>
<reference evidence="2 3" key="1">
    <citation type="submission" date="2023-07" db="EMBL/GenBank/DDBJ databases">
        <title>Genomic Encyclopedia of Type Strains, Phase IV (KMG-IV): sequencing the most valuable type-strain genomes for metagenomic binning, comparative biology and taxonomic classification.</title>
        <authorList>
            <person name="Goeker M."/>
        </authorList>
    </citation>
    <scope>NUCLEOTIDE SEQUENCE [LARGE SCALE GENOMIC DNA]</scope>
    <source>
        <strain evidence="2 3">DSM 12396</strain>
    </source>
</reference>
<dbReference type="PANTHER" id="PTHR34107:SF4">
    <property type="entry name" value="SLL1222 PROTEIN"/>
    <property type="match status" value="1"/>
</dbReference>
<accession>A0ABU0AX55</accession>
<protein>
    <submittedName>
        <fullName evidence="2">Uma2 family endonuclease</fullName>
    </submittedName>
</protein>
<dbReference type="Pfam" id="PF05685">
    <property type="entry name" value="Uma2"/>
    <property type="match status" value="1"/>
</dbReference>
<dbReference type="PANTHER" id="PTHR34107">
    <property type="entry name" value="SLL0198 PROTEIN-RELATED"/>
    <property type="match status" value="1"/>
</dbReference>
<sequence>MAKGIERRGVISVTGTAPRESSLRGTLTYADYLQIDDGRQYELIEGELILTPSPGFLHQYIAANVGGLLRAYVDKHNMGLVLFAPFDVVLADNLVLQPDVLYLSRERFDLLTENCLKGAPDLVVEVLSPASGRRDRLEKSRLYLKHGVKEYWVVDPSAQTVEIFSAGEKGWLLAGAYGPEDTLSSPLLPGFSANGEEIFRLPEGLVL</sequence>
<keyword evidence="2" id="KW-0255">Endonuclease</keyword>